<keyword evidence="1" id="KW-0805">Transcription regulation</keyword>
<accession>A0A7X0HTL6</accession>
<dbReference type="Gene3D" id="1.10.10.10">
    <property type="entry name" value="Winged helix-like DNA-binding domain superfamily/Winged helix DNA-binding domain"/>
    <property type="match status" value="1"/>
</dbReference>
<keyword evidence="3" id="KW-0804">Transcription</keyword>
<evidence type="ECO:0000313" key="6">
    <source>
        <dbReference type="Proteomes" id="UP000531594"/>
    </source>
</evidence>
<dbReference type="CDD" id="cd07377">
    <property type="entry name" value="WHTH_GntR"/>
    <property type="match status" value="1"/>
</dbReference>
<dbReference type="SMART" id="SM00345">
    <property type="entry name" value="HTH_GNTR"/>
    <property type="match status" value="1"/>
</dbReference>
<dbReference type="EMBL" id="JACHGK010000012">
    <property type="protein sequence ID" value="MBB6446566.1"/>
    <property type="molecule type" value="Genomic_DNA"/>
</dbReference>
<proteinExistence type="predicted"/>
<dbReference type="InterPro" id="IPR011711">
    <property type="entry name" value="GntR_C"/>
</dbReference>
<organism evidence="5 6">
    <name type="scientific">Bacillus benzoevorans</name>
    <dbReference type="NCBI Taxonomy" id="1456"/>
    <lineage>
        <taxon>Bacteria</taxon>
        <taxon>Bacillati</taxon>
        <taxon>Bacillota</taxon>
        <taxon>Bacilli</taxon>
        <taxon>Bacillales</taxon>
        <taxon>Bacillaceae</taxon>
        <taxon>Bacillus</taxon>
    </lineage>
</organism>
<keyword evidence="2" id="KW-0238">DNA-binding</keyword>
<evidence type="ECO:0000259" key="4">
    <source>
        <dbReference type="PROSITE" id="PS50949"/>
    </source>
</evidence>
<dbReference type="RefSeq" id="WP_184527690.1">
    <property type="nucleotide sequence ID" value="NZ_JACHGK010000012.1"/>
</dbReference>
<dbReference type="SUPFAM" id="SSF46785">
    <property type="entry name" value="Winged helix' DNA-binding domain"/>
    <property type="match status" value="1"/>
</dbReference>
<reference evidence="5 6" key="1">
    <citation type="submission" date="2020-08" db="EMBL/GenBank/DDBJ databases">
        <title>Genomic Encyclopedia of Type Strains, Phase IV (KMG-IV): sequencing the most valuable type-strain genomes for metagenomic binning, comparative biology and taxonomic classification.</title>
        <authorList>
            <person name="Goeker M."/>
        </authorList>
    </citation>
    <scope>NUCLEOTIDE SEQUENCE [LARGE SCALE GENOMIC DNA]</scope>
    <source>
        <strain evidence="5 6">DSM 5391</strain>
    </source>
</reference>
<dbReference type="Proteomes" id="UP000531594">
    <property type="component" value="Unassembled WGS sequence"/>
</dbReference>
<dbReference type="InterPro" id="IPR036390">
    <property type="entry name" value="WH_DNA-bd_sf"/>
</dbReference>
<dbReference type="Pfam" id="PF00392">
    <property type="entry name" value="GntR"/>
    <property type="match status" value="1"/>
</dbReference>
<evidence type="ECO:0000256" key="2">
    <source>
        <dbReference type="ARBA" id="ARBA00023125"/>
    </source>
</evidence>
<keyword evidence="5" id="KW-0670">Pyruvate</keyword>
<feature type="domain" description="HTH gntR-type" evidence="4">
    <location>
        <begin position="9"/>
        <end position="79"/>
    </location>
</feature>
<keyword evidence="6" id="KW-1185">Reference proteome</keyword>
<sequence>MKLINKKLLTLSEQIAEQIRAAIISRDLSPGDKLPPEQDLAEQFQVSRPTIRDAIKLLTAAKLIVTKSGAKGGHFVAEIDLNALMNDISDYISLSLSLEGMTIDEVLEVRETVELKSCSLAALRRREEDLQVLKDTLAGMDAAISSKHFYERDFLFHKAIAKATHNRMVITTIEAIILSLTRYFNHTDCPIELRDQLTRQAYDIYEAIEQQKPELAAKKMEQHLNLFTDFLPSISS</sequence>
<dbReference type="SUPFAM" id="SSF48008">
    <property type="entry name" value="GntR ligand-binding domain-like"/>
    <property type="match status" value="1"/>
</dbReference>
<protein>
    <submittedName>
        <fullName evidence="5">GntR family transcriptional repressor for pyruvate dehydrogenase complex</fullName>
    </submittedName>
</protein>
<dbReference type="PRINTS" id="PR00035">
    <property type="entry name" value="HTHGNTR"/>
</dbReference>
<dbReference type="GO" id="GO:0003700">
    <property type="term" value="F:DNA-binding transcription factor activity"/>
    <property type="evidence" value="ECO:0007669"/>
    <property type="project" value="InterPro"/>
</dbReference>
<dbReference type="Pfam" id="PF07729">
    <property type="entry name" value="FCD"/>
    <property type="match status" value="1"/>
</dbReference>
<dbReference type="GO" id="GO:0003677">
    <property type="term" value="F:DNA binding"/>
    <property type="evidence" value="ECO:0007669"/>
    <property type="project" value="UniProtKB-KW"/>
</dbReference>
<dbReference type="Gene3D" id="1.20.120.530">
    <property type="entry name" value="GntR ligand-binding domain-like"/>
    <property type="match status" value="1"/>
</dbReference>
<evidence type="ECO:0000256" key="1">
    <source>
        <dbReference type="ARBA" id="ARBA00023015"/>
    </source>
</evidence>
<dbReference type="PANTHER" id="PTHR43537:SF5">
    <property type="entry name" value="UXU OPERON TRANSCRIPTIONAL REGULATOR"/>
    <property type="match status" value="1"/>
</dbReference>
<evidence type="ECO:0000313" key="5">
    <source>
        <dbReference type="EMBL" id="MBB6446566.1"/>
    </source>
</evidence>
<dbReference type="AlphaFoldDB" id="A0A7X0HTL6"/>
<comment type="caution">
    <text evidence="5">The sequence shown here is derived from an EMBL/GenBank/DDBJ whole genome shotgun (WGS) entry which is preliminary data.</text>
</comment>
<dbReference type="InterPro" id="IPR036388">
    <property type="entry name" value="WH-like_DNA-bd_sf"/>
</dbReference>
<name>A0A7X0HTL6_9BACI</name>
<gene>
    <name evidence="5" type="ORF">HNR53_003226</name>
</gene>
<evidence type="ECO:0000256" key="3">
    <source>
        <dbReference type="ARBA" id="ARBA00023163"/>
    </source>
</evidence>
<dbReference type="PANTHER" id="PTHR43537">
    <property type="entry name" value="TRANSCRIPTIONAL REGULATOR, GNTR FAMILY"/>
    <property type="match status" value="1"/>
</dbReference>
<dbReference type="InterPro" id="IPR008920">
    <property type="entry name" value="TF_FadR/GntR_C"/>
</dbReference>
<dbReference type="SMART" id="SM00895">
    <property type="entry name" value="FCD"/>
    <property type="match status" value="1"/>
</dbReference>
<dbReference type="InterPro" id="IPR000524">
    <property type="entry name" value="Tscrpt_reg_HTH_GntR"/>
</dbReference>
<dbReference type="PROSITE" id="PS50949">
    <property type="entry name" value="HTH_GNTR"/>
    <property type="match status" value="1"/>
</dbReference>